<keyword evidence="3" id="KW-0813">Transport</keyword>
<evidence type="ECO:0000256" key="2">
    <source>
        <dbReference type="ARBA" id="ARBA00008537"/>
    </source>
</evidence>
<evidence type="ECO:0000313" key="8">
    <source>
        <dbReference type="EMBL" id="ARN18828.1"/>
    </source>
</evidence>
<organism evidence="8 9">
    <name type="scientific">Piscinibacter gummiphilus</name>
    <dbReference type="NCBI Taxonomy" id="946333"/>
    <lineage>
        <taxon>Bacteria</taxon>
        <taxon>Pseudomonadati</taxon>
        <taxon>Pseudomonadota</taxon>
        <taxon>Betaproteobacteria</taxon>
        <taxon>Burkholderiales</taxon>
        <taxon>Sphaerotilaceae</taxon>
        <taxon>Piscinibacter</taxon>
    </lineage>
</organism>
<comment type="similarity">
    <text evidence="2">Belongs to the major facilitator superfamily. EmrB family.</text>
</comment>
<dbReference type="InterPro" id="IPR004638">
    <property type="entry name" value="EmrB-like"/>
</dbReference>
<evidence type="ECO:0000256" key="4">
    <source>
        <dbReference type="ARBA" id="ARBA00022475"/>
    </source>
</evidence>
<dbReference type="PRINTS" id="PR01036">
    <property type="entry name" value="TCRTETB"/>
</dbReference>
<dbReference type="InterPro" id="IPR011701">
    <property type="entry name" value="MFS"/>
</dbReference>
<evidence type="ECO:0000256" key="5">
    <source>
        <dbReference type="ARBA" id="ARBA00022692"/>
    </source>
</evidence>
<dbReference type="KEGG" id="rgu:A4W93_02195"/>
<keyword evidence="7" id="KW-0472">Membrane</keyword>
<dbReference type="GO" id="GO:0022857">
    <property type="term" value="F:transmembrane transporter activity"/>
    <property type="evidence" value="ECO:0007669"/>
    <property type="project" value="InterPro"/>
</dbReference>
<dbReference type="PANTHER" id="PTHR42718">
    <property type="entry name" value="MAJOR FACILITATOR SUPERFAMILY MULTIDRUG TRANSPORTER MFSC"/>
    <property type="match status" value="1"/>
</dbReference>
<dbReference type="Proteomes" id="UP000193427">
    <property type="component" value="Chromosome"/>
</dbReference>
<dbReference type="InterPro" id="IPR036259">
    <property type="entry name" value="MFS_trans_sf"/>
</dbReference>
<evidence type="ECO:0000256" key="7">
    <source>
        <dbReference type="ARBA" id="ARBA00023136"/>
    </source>
</evidence>
<evidence type="ECO:0000256" key="1">
    <source>
        <dbReference type="ARBA" id="ARBA00004651"/>
    </source>
</evidence>
<evidence type="ECO:0000256" key="6">
    <source>
        <dbReference type="ARBA" id="ARBA00022989"/>
    </source>
</evidence>
<name>A0A1W6L3R3_9BURK</name>
<dbReference type="Pfam" id="PF07690">
    <property type="entry name" value="MFS_1"/>
    <property type="match status" value="1"/>
</dbReference>
<accession>A0A1W6L3R3</accession>
<dbReference type="InterPro" id="IPR020846">
    <property type="entry name" value="MFS_dom"/>
</dbReference>
<comment type="subcellular location">
    <subcellularLocation>
        <location evidence="1">Cell membrane</location>
        <topology evidence="1">Multi-pass membrane protein</topology>
    </subcellularLocation>
</comment>
<dbReference type="AlphaFoldDB" id="A0A1W6L3R3"/>
<dbReference type="STRING" id="946333.A4W93_02195"/>
<dbReference type="SUPFAM" id="SSF103473">
    <property type="entry name" value="MFS general substrate transporter"/>
    <property type="match status" value="1"/>
</dbReference>
<dbReference type="PROSITE" id="PS50850">
    <property type="entry name" value="MFS"/>
    <property type="match status" value="1"/>
</dbReference>
<dbReference type="EMBL" id="CP015118">
    <property type="protein sequence ID" value="ARN18828.1"/>
    <property type="molecule type" value="Genomic_DNA"/>
</dbReference>
<dbReference type="NCBIfam" id="TIGR00711">
    <property type="entry name" value="efflux_EmrB"/>
    <property type="match status" value="1"/>
</dbReference>
<gene>
    <name evidence="8" type="ORF">A4W93_02195</name>
</gene>
<proteinExistence type="inferred from homology"/>
<keyword evidence="4" id="KW-1003">Cell membrane</keyword>
<reference evidence="8 9" key="1">
    <citation type="submission" date="2016-04" db="EMBL/GenBank/DDBJ databases">
        <title>Complete genome sequence of natural rubber-degrading, novel Gram-negative bacterium, Rhizobacter gummiphilus strain NS21.</title>
        <authorList>
            <person name="Tabata M."/>
            <person name="Kasai D."/>
            <person name="Fukuda M."/>
        </authorList>
    </citation>
    <scope>NUCLEOTIDE SEQUENCE [LARGE SCALE GENOMIC DNA]</scope>
    <source>
        <strain evidence="8 9">NS21</strain>
    </source>
</reference>
<dbReference type="Gene3D" id="1.20.1720.10">
    <property type="entry name" value="Multidrug resistance protein D"/>
    <property type="match status" value="1"/>
</dbReference>
<evidence type="ECO:0000256" key="3">
    <source>
        <dbReference type="ARBA" id="ARBA00022448"/>
    </source>
</evidence>
<keyword evidence="9" id="KW-1185">Reference proteome</keyword>
<protein>
    <submittedName>
        <fullName evidence="8">MFS transporter</fullName>
    </submittedName>
</protein>
<dbReference type="PANTHER" id="PTHR42718:SF9">
    <property type="entry name" value="MAJOR FACILITATOR SUPERFAMILY MULTIDRUG TRANSPORTER MFSC"/>
    <property type="match status" value="1"/>
</dbReference>
<keyword evidence="6" id="KW-1133">Transmembrane helix</keyword>
<dbReference type="Gene3D" id="1.20.1250.20">
    <property type="entry name" value="MFS general substrate transporter like domains"/>
    <property type="match status" value="1"/>
</dbReference>
<dbReference type="OrthoDB" id="9807274at2"/>
<evidence type="ECO:0000313" key="9">
    <source>
        <dbReference type="Proteomes" id="UP000193427"/>
    </source>
</evidence>
<sequence length="486" mass="51368">MSRVIDHPFSPEALQARHGTGYRWRVLLTVMLGTMASIMASTIVNVAVPDMSHVFTLGQERAQWLSAGFMAAMTISMLLTPWLLERFGYRHTYGGAIALLALGGIGGGVGWNIDWVLAMRAVEGLAAGVLQPIPAIIVLQTFGRHEQGKAMGIFGFGVVLAPAIGPSIGGVLVEAFGWRSIFFVVVPFCVAAFALGWRYLPHSSPGGAPVNHHRRQLDVPGLLLLTAAVLCLLNGLVHLHDQAHALAIGLLLASAVATFGFITRQRRAAHPMMQLSLFGNHTFSWGGVVAFIYGMALFGSTYLVPVFMQLALKLPPSQAGAVLLPAGIALAVTIPVAGRLADRLAFHRTLSAGVLLLAVSFWLMLSVGLTTALGIITLWAIVGRIGLGLVLPSLNLGAVRSLPMALLPYGASGINFLRQLGGAVGVSVVGIVLQWRLVVHAADPVRAFHETFFLLGAICAAAVVAAWRMKPEEADKPAGPGDNPGP</sequence>
<dbReference type="GO" id="GO:0005886">
    <property type="term" value="C:plasma membrane"/>
    <property type="evidence" value="ECO:0007669"/>
    <property type="project" value="UniProtKB-SubCell"/>
</dbReference>
<keyword evidence="5" id="KW-0812">Transmembrane</keyword>